<reference evidence="1" key="1">
    <citation type="submission" date="2016-06" db="UniProtKB">
        <authorList>
            <consortium name="WormBaseParasite"/>
        </authorList>
    </citation>
    <scope>IDENTIFICATION</scope>
</reference>
<evidence type="ECO:0000313" key="1">
    <source>
        <dbReference type="WBParaSite" id="GPUH_0000138601-mRNA-1"/>
    </source>
</evidence>
<dbReference type="WBParaSite" id="GPUH_0000138601-mRNA-1">
    <property type="protein sequence ID" value="GPUH_0000138601-mRNA-1"/>
    <property type="gene ID" value="GPUH_0000138601"/>
</dbReference>
<protein>
    <submittedName>
        <fullName evidence="1">IPT/TIG domain-containing protein</fullName>
    </submittedName>
</protein>
<sequence>LEVCLVDSSDKNFNCTAMLGSQSMPGKVLLPVPEVAKPFRIAIIPNIATGIIAIDDISYTTVPCQQSSSPTAGYSENIEVESLFSPMTTQEWIMTSTPTSGFSTFTLTESNSVVHTTELPFDLLILGNKTTPLFDRRSGRIITNTSLLLCDFTDDFSCQWGPESGRWGVIQEGAIPSFTLPDGYPAPTYPAAIVIQGTAMLTSDPLKCQTSQGKLMLRHWANGLSQAMQVCAIGYGIGSNKVECVTASQDRETAEDKTLLIFHFSRPILEPFTLNIIPQWDQSARNQYLIIDEIAYVGSCDANKLAEKLKEQSIVARASSNPQARPKTYENSVWTVDHQQEIASPINRPVTSAVSTHFPEWITLLATTTPGDFLVNNHGSRTDYCALLSCDFKGLFPLCYPLKAAKENAPRCGHPCLPISSFFAYPFRTFHKQTRKFFFMFENW</sequence>
<dbReference type="AlphaFoldDB" id="A0A183CY42"/>
<proteinExistence type="predicted"/>
<accession>A0A183CY42</accession>
<name>A0A183CY42_9BILA</name>
<organism evidence="1">
    <name type="scientific">Gongylonema pulchrum</name>
    <dbReference type="NCBI Taxonomy" id="637853"/>
    <lineage>
        <taxon>Eukaryota</taxon>
        <taxon>Metazoa</taxon>
        <taxon>Ecdysozoa</taxon>
        <taxon>Nematoda</taxon>
        <taxon>Chromadorea</taxon>
        <taxon>Rhabditida</taxon>
        <taxon>Spirurina</taxon>
        <taxon>Spiruromorpha</taxon>
        <taxon>Spiruroidea</taxon>
        <taxon>Gongylonematidae</taxon>
        <taxon>Gongylonema</taxon>
    </lineage>
</organism>